<feature type="compositionally biased region" description="Low complexity" evidence="1">
    <location>
        <begin position="479"/>
        <end position="490"/>
    </location>
</feature>
<name>A0ABY6LT69_9ARAC</name>
<sequence length="883" mass="97111">MNTYYHLSNHRVVLIQLCRLPPRLHGRGDIEVRQDCGCQGTSKQVDHCLYRKMEQEREEVSKEHMESDPDYESGENTTFPKIEITLSRTQTVRLAHDTSSCNGSFTSFMKMDQTTFCKLGSHAPNIQWQLALKHSYPWTLFVDLPTSILKQIRLLTHLCRKSLQLARWRLHLNFNKICQRARFIPPSLRVADPVGNSHSNRVILRSQRQLLWARTQGCYSRIRCLSKTIKGVISQVTKLISQSNMVELLGLLTADIRQQDSIIKGRQYKKLSFWISKYGFPEEFHPDNQPVPTLLNLSSTVLSPSQTEVLSLGLKYRPPATPDIPRIISGVEPAISSLSHTAQYDIRSSIAHILRKPTPTQSQSPSQSQSLGAQDLLDKSLEGPASHLQLVARIRQKKNLKEISRDNSENQEYANPPTGVGNANLAAARVDVTSSMAAASSSNGAALTIRNWADCDEVMNPGTDDDFTVVKNKKRRRVSNSPTAAAPSSNIGSARTNRSLQSSAGWVPRAQELRTTRAHIAEARTRQASSSEEHCVYLEHGPEKQPFHYLRALDRMLGGTAGVIQISKGFSFPQKSGEDNVGQPPLLRGGLSHHQRPKALWAHNIHLPKMMKTGPYIYCDGRREAFIVLHDGVTTERLSTRLDIPIKDEAWPAYLSSGIKCSRCHGQGHQRANCPLLAGRVNTTRSAPPASPAGLQPTTTPAPPQRPTPQHSAPAPPLEFSGASPRARAAIHPAGAPRPSPTAPSASPTEETPPAPPPVTPDPSSQAPRDPASQEILGPANITQDIEMTAVEESIPSSASSNKKCTRIDLAAFIKRSPSVSFAGTDALGLGREEVLDLLSSKTKAHKRGRHLTPLQSNALAGLINQILDLRPGGSSNIYKVLR</sequence>
<feature type="compositionally biased region" description="Pro residues" evidence="1">
    <location>
        <begin position="751"/>
        <end position="761"/>
    </location>
</feature>
<evidence type="ECO:0008006" key="4">
    <source>
        <dbReference type="Google" id="ProtNLM"/>
    </source>
</evidence>
<evidence type="ECO:0000256" key="1">
    <source>
        <dbReference type="SAM" id="MobiDB-lite"/>
    </source>
</evidence>
<evidence type="ECO:0000313" key="3">
    <source>
        <dbReference type="Proteomes" id="UP001235939"/>
    </source>
</evidence>
<proteinExistence type="predicted"/>
<gene>
    <name evidence="2" type="ORF">LAZ67_X002216</name>
</gene>
<dbReference type="EMBL" id="CP092886">
    <property type="protein sequence ID" value="UYV84449.1"/>
    <property type="molecule type" value="Genomic_DNA"/>
</dbReference>
<feature type="region of interest" description="Disordered" evidence="1">
    <location>
        <begin position="681"/>
        <end position="774"/>
    </location>
</feature>
<protein>
    <recommendedName>
        <fullName evidence="4">CCHC-type domain-containing protein</fullName>
    </recommendedName>
</protein>
<feature type="region of interest" description="Disordered" evidence="1">
    <location>
        <begin position="474"/>
        <end position="504"/>
    </location>
</feature>
<feature type="compositionally biased region" description="Polar residues" evidence="1">
    <location>
        <begin position="491"/>
        <end position="504"/>
    </location>
</feature>
<reference evidence="2 3" key="1">
    <citation type="submission" date="2022-03" db="EMBL/GenBank/DDBJ databases">
        <title>A chromosomal length assembly of Cordylochernes scorpioides.</title>
        <authorList>
            <person name="Zeh D."/>
            <person name="Zeh J."/>
        </authorList>
    </citation>
    <scope>NUCLEOTIDE SEQUENCE [LARGE SCALE GENOMIC DNA]</scope>
    <source>
        <strain evidence="2">IN4F17</strain>
        <tissue evidence="2">Whole Body</tissue>
    </source>
</reference>
<accession>A0ABY6LT69</accession>
<keyword evidence="3" id="KW-1185">Reference proteome</keyword>
<organism evidence="2 3">
    <name type="scientific">Cordylochernes scorpioides</name>
    <dbReference type="NCBI Taxonomy" id="51811"/>
    <lineage>
        <taxon>Eukaryota</taxon>
        <taxon>Metazoa</taxon>
        <taxon>Ecdysozoa</taxon>
        <taxon>Arthropoda</taxon>
        <taxon>Chelicerata</taxon>
        <taxon>Arachnida</taxon>
        <taxon>Pseudoscorpiones</taxon>
        <taxon>Cheliferoidea</taxon>
        <taxon>Chernetidae</taxon>
        <taxon>Cordylochernes</taxon>
    </lineage>
</organism>
<dbReference type="Proteomes" id="UP001235939">
    <property type="component" value="Chromosome X"/>
</dbReference>
<evidence type="ECO:0000313" key="2">
    <source>
        <dbReference type="EMBL" id="UYV84449.1"/>
    </source>
</evidence>